<dbReference type="InterPro" id="IPR046357">
    <property type="entry name" value="PPIase_dom_sf"/>
</dbReference>
<dbReference type="InterPro" id="IPR027304">
    <property type="entry name" value="Trigger_fact/SurA_dom_sf"/>
</dbReference>
<dbReference type="PANTHER" id="PTHR47637:SF1">
    <property type="entry name" value="CHAPERONE SURA"/>
    <property type="match status" value="1"/>
</dbReference>
<feature type="region of interest" description="Disordered" evidence="8">
    <location>
        <begin position="323"/>
        <end position="343"/>
    </location>
</feature>
<dbReference type="Pfam" id="PF00639">
    <property type="entry name" value="Rotamase"/>
    <property type="match status" value="2"/>
</dbReference>
<dbReference type="HAMAP" id="MF_01183">
    <property type="entry name" value="Chaperone_SurA"/>
    <property type="match status" value="1"/>
</dbReference>
<protein>
    <recommendedName>
        <fullName evidence="7">Chaperone SurA</fullName>
    </recommendedName>
    <alternativeName>
        <fullName evidence="7">Peptidyl-prolyl cis-trans isomerase SurA</fullName>
        <shortName evidence="7">PPIase SurA</shortName>
        <ecNumber evidence="7">5.2.1.8</ecNumber>
    </alternativeName>
    <alternativeName>
        <fullName evidence="7">Rotamase SurA</fullName>
    </alternativeName>
</protein>
<dbReference type="InterPro" id="IPR023034">
    <property type="entry name" value="PPIase_SurA"/>
</dbReference>
<dbReference type="InterPro" id="IPR050280">
    <property type="entry name" value="OMP_Chaperone_SurA"/>
</dbReference>
<dbReference type="Gene3D" id="3.10.50.40">
    <property type="match status" value="2"/>
</dbReference>
<gene>
    <name evidence="7" type="primary">surA</name>
    <name evidence="10" type="ORF">H8L67_03050</name>
</gene>
<proteinExistence type="inferred from homology"/>
<evidence type="ECO:0000256" key="1">
    <source>
        <dbReference type="ARBA" id="ARBA00022729"/>
    </source>
</evidence>
<sequence length="442" mass="47376" precursor="true">MKKFAFLLIAAQLAFVSPAPAQSIDSIAAVVNEDVILRSEVKLATDNIIAQNSARAAELPPRDILERQVLERLIMMRLQLARANSSGMRVEDAEVDQAVASIAQQNNLTTAQLVAQATQNGMSEQAFRKTIADELLLQRMKMAYAQSTIRVSESEVDNALSSMSKGGTQYHLANIVVTLPEGATAEQIELGQKKIDGIKAQLDKGELDFTAAAMRFSNGPNALDGGDLGWRAIEEVPPAFAQQLVSMKQGDILGPVRGTTGFQLLKLVEVRQNAAASNTVTQYRVQQILIKSADPANDNAARAKAETLHARLAGGADFAKLAKSDSDDAASKDRGGELDWRSQDGLGEVGATVAGLADNGLSAPIQTAQGWVIVKRLGTRQGVAASDDQRAQARDMIGRRKLEEAYDRFLREMRGEAYVDIRRADGSSESAPVATPAPAPAN</sequence>
<evidence type="ECO:0000256" key="6">
    <source>
        <dbReference type="ARBA" id="ARBA00023235"/>
    </source>
</evidence>
<evidence type="ECO:0000256" key="2">
    <source>
        <dbReference type="ARBA" id="ARBA00022737"/>
    </source>
</evidence>
<comment type="catalytic activity">
    <reaction evidence="7">
        <text>[protein]-peptidylproline (omega=180) = [protein]-peptidylproline (omega=0)</text>
        <dbReference type="Rhea" id="RHEA:16237"/>
        <dbReference type="Rhea" id="RHEA-COMP:10747"/>
        <dbReference type="Rhea" id="RHEA-COMP:10748"/>
        <dbReference type="ChEBI" id="CHEBI:83833"/>
        <dbReference type="ChEBI" id="CHEBI:83834"/>
        <dbReference type="EC" id="5.2.1.8"/>
    </reaction>
</comment>
<dbReference type="GO" id="GO:0003755">
    <property type="term" value="F:peptidyl-prolyl cis-trans isomerase activity"/>
    <property type="evidence" value="ECO:0007669"/>
    <property type="project" value="UniProtKB-EC"/>
</dbReference>
<organism evidence="10 11">
    <name type="scientific">Lysobacter soyae</name>
    <dbReference type="NCBI Taxonomy" id="2764185"/>
    <lineage>
        <taxon>Bacteria</taxon>
        <taxon>Pseudomonadati</taxon>
        <taxon>Pseudomonadota</taxon>
        <taxon>Gammaproteobacteria</taxon>
        <taxon>Lysobacterales</taxon>
        <taxon>Lysobacteraceae</taxon>
        <taxon>Lysobacter</taxon>
    </lineage>
</organism>
<dbReference type="InterPro" id="IPR015391">
    <property type="entry name" value="SurA_N"/>
</dbReference>
<comment type="domain">
    <text evidence="7">The PPIase activity resides only in the second parvulin domain. The N-terminal region and the C-terminal tail are necessary and sufficient for the chaperone activity of SurA. The PPIase activity is dispensable for SurA to function as a chaperone. The N-terminal region and the C-terminal tail are also required for porin recognition.</text>
</comment>
<dbReference type="Proteomes" id="UP000824755">
    <property type="component" value="Chromosome"/>
</dbReference>
<keyword evidence="2 7" id="KW-0677">Repeat</keyword>
<evidence type="ECO:0000313" key="10">
    <source>
        <dbReference type="EMBL" id="QYR53497.1"/>
    </source>
</evidence>
<dbReference type="Pfam" id="PF09312">
    <property type="entry name" value="SurA_N"/>
    <property type="match status" value="1"/>
</dbReference>
<dbReference type="EC" id="5.2.1.8" evidence="7"/>
<feature type="region of interest" description="Disordered" evidence="8">
    <location>
        <begin position="423"/>
        <end position="442"/>
    </location>
</feature>
<dbReference type="EMBL" id="CP080544">
    <property type="protein sequence ID" value="QYR53497.1"/>
    <property type="molecule type" value="Genomic_DNA"/>
</dbReference>
<evidence type="ECO:0000259" key="9">
    <source>
        <dbReference type="PROSITE" id="PS50198"/>
    </source>
</evidence>
<keyword evidence="6 7" id="KW-0413">Isomerase</keyword>
<dbReference type="RefSeq" id="WP_220380313.1">
    <property type="nucleotide sequence ID" value="NZ_CP080544.1"/>
</dbReference>
<feature type="compositionally biased region" description="Basic and acidic residues" evidence="8">
    <location>
        <begin position="323"/>
        <end position="342"/>
    </location>
</feature>
<evidence type="ECO:0000256" key="8">
    <source>
        <dbReference type="SAM" id="MobiDB-lite"/>
    </source>
</evidence>
<dbReference type="SUPFAM" id="SSF109998">
    <property type="entry name" value="Triger factor/SurA peptide-binding domain-like"/>
    <property type="match status" value="1"/>
</dbReference>
<feature type="domain" description="PpiC" evidence="9">
    <location>
        <begin position="167"/>
        <end position="269"/>
    </location>
</feature>
<comment type="function">
    <text evidence="7">Chaperone involved in the correct folding and assembly of outer membrane proteins. Recognizes specific patterns of aromatic residues and the orientation of their side chains, which are found more frequently in integral outer membrane proteins. May act in both early periplasmic and late outer membrane-associated steps of protein maturation.</text>
</comment>
<dbReference type="InterPro" id="IPR000297">
    <property type="entry name" value="PPIase_PpiC"/>
</dbReference>
<accession>A0ABX8WRN6</accession>
<dbReference type="SUPFAM" id="SSF54534">
    <property type="entry name" value="FKBP-like"/>
    <property type="match status" value="2"/>
</dbReference>
<feature type="chain" id="PRO_5044912943" description="Chaperone SurA" evidence="7">
    <location>
        <begin position="22"/>
        <end position="442"/>
    </location>
</feature>
<dbReference type="PROSITE" id="PS50198">
    <property type="entry name" value="PPIC_PPIASE_2"/>
    <property type="match status" value="2"/>
</dbReference>
<keyword evidence="5 7" id="KW-0143">Chaperone</keyword>
<comment type="subcellular location">
    <subcellularLocation>
        <location evidence="7">Periplasm</location>
    </subcellularLocation>
    <text evidence="7">Is capable of associating with the outer membrane.</text>
</comment>
<dbReference type="Gene3D" id="1.10.4030.10">
    <property type="entry name" value="Porin chaperone SurA, peptide-binding domain"/>
    <property type="match status" value="1"/>
</dbReference>
<evidence type="ECO:0000256" key="7">
    <source>
        <dbReference type="HAMAP-Rule" id="MF_01183"/>
    </source>
</evidence>
<keyword evidence="1 7" id="KW-0732">Signal</keyword>
<keyword evidence="4 7" id="KW-0697">Rotamase</keyword>
<keyword evidence="11" id="KW-1185">Reference proteome</keyword>
<feature type="signal peptide" evidence="7">
    <location>
        <begin position="1"/>
        <end position="21"/>
    </location>
</feature>
<keyword evidence="3 7" id="KW-0574">Periplasm</keyword>
<evidence type="ECO:0000256" key="5">
    <source>
        <dbReference type="ARBA" id="ARBA00023186"/>
    </source>
</evidence>
<evidence type="ECO:0000313" key="11">
    <source>
        <dbReference type="Proteomes" id="UP000824755"/>
    </source>
</evidence>
<reference evidence="10 11" key="1">
    <citation type="submission" date="2021-08" db="EMBL/GenBank/DDBJ databases">
        <title>Lysobacter sp. strain CJ11 Genome sequencing and assembly.</title>
        <authorList>
            <person name="Kim I."/>
        </authorList>
    </citation>
    <scope>NUCLEOTIDE SEQUENCE [LARGE SCALE GENOMIC DNA]</scope>
    <source>
        <strain evidence="10 11">CJ11</strain>
    </source>
</reference>
<evidence type="ECO:0000256" key="4">
    <source>
        <dbReference type="ARBA" id="ARBA00023110"/>
    </source>
</evidence>
<name>A0ABX8WRN6_9GAMM</name>
<evidence type="ECO:0000256" key="3">
    <source>
        <dbReference type="ARBA" id="ARBA00022764"/>
    </source>
</evidence>
<feature type="domain" description="PpiC" evidence="9">
    <location>
        <begin position="280"/>
        <end position="378"/>
    </location>
</feature>
<dbReference type="PANTHER" id="PTHR47637">
    <property type="entry name" value="CHAPERONE SURA"/>
    <property type="match status" value="1"/>
</dbReference>